<evidence type="ECO:0000313" key="1">
    <source>
        <dbReference type="EMBL" id="SVC99109.1"/>
    </source>
</evidence>
<feature type="non-terminal residue" evidence="1">
    <location>
        <position position="121"/>
    </location>
</feature>
<reference evidence="1" key="1">
    <citation type="submission" date="2018-05" db="EMBL/GenBank/DDBJ databases">
        <authorList>
            <person name="Lanie J.A."/>
            <person name="Ng W.-L."/>
            <person name="Kazmierczak K.M."/>
            <person name="Andrzejewski T.M."/>
            <person name="Davidsen T.M."/>
            <person name="Wayne K.J."/>
            <person name="Tettelin H."/>
            <person name="Glass J.I."/>
            <person name="Rusch D."/>
            <person name="Podicherti R."/>
            <person name="Tsui H.-C.T."/>
            <person name="Winkler M.E."/>
        </authorList>
    </citation>
    <scope>NUCLEOTIDE SEQUENCE</scope>
</reference>
<proteinExistence type="predicted"/>
<sequence>VNSGFILKGKIDLKKFRTFVTIEHIKENQRISEMIELIREYIEKFVNLNEDKEYYERIKNMLPRMQKMDKDRVKAIYQSISAPLLRETCRELFKDHGMDPNSDSKAAIASDQLYQKILDST</sequence>
<dbReference type="AlphaFoldDB" id="A0A382RN52"/>
<protein>
    <submittedName>
        <fullName evidence="1">Uncharacterized protein</fullName>
    </submittedName>
</protein>
<dbReference type="EMBL" id="UINC01122966">
    <property type="protein sequence ID" value="SVC99109.1"/>
    <property type="molecule type" value="Genomic_DNA"/>
</dbReference>
<feature type="non-terminal residue" evidence="1">
    <location>
        <position position="1"/>
    </location>
</feature>
<gene>
    <name evidence="1" type="ORF">METZ01_LOCUS351963</name>
</gene>
<organism evidence="1">
    <name type="scientific">marine metagenome</name>
    <dbReference type="NCBI Taxonomy" id="408172"/>
    <lineage>
        <taxon>unclassified sequences</taxon>
        <taxon>metagenomes</taxon>
        <taxon>ecological metagenomes</taxon>
    </lineage>
</organism>
<name>A0A382RN52_9ZZZZ</name>
<accession>A0A382RN52</accession>